<gene>
    <name evidence="2" type="ORF">P255_02681</name>
</gene>
<name>V2UKI3_9GAMM</name>
<dbReference type="PATRIC" id="fig|1341683.3.peg.2647"/>
<proteinExistence type="predicted"/>
<reference evidence="2 3" key="1">
    <citation type="submission" date="2013-10" db="EMBL/GenBank/DDBJ databases">
        <title>The Genome Sequence of Acinetobacter brisouii CIP 110357.</title>
        <authorList>
            <consortium name="The Broad Institute Genomics Platform"/>
            <consortium name="The Broad Institute Genome Sequencing Center for Infectious Disease"/>
            <person name="Cerqueira G."/>
            <person name="Feldgarden M."/>
            <person name="Courvalin P."/>
            <person name="Grillot-Courvalin C."/>
            <person name="Clermont D."/>
            <person name="Rocha E."/>
            <person name="Yoon E.-J."/>
            <person name="Nemec A."/>
            <person name="Young S.K."/>
            <person name="Zeng Q."/>
            <person name="Gargeya S."/>
            <person name="Fitzgerald M."/>
            <person name="Abouelleil A."/>
            <person name="Alvarado L."/>
            <person name="Berlin A.M."/>
            <person name="Chapman S.B."/>
            <person name="Gainer-Dewar J."/>
            <person name="Goldberg J."/>
            <person name="Gnerre S."/>
            <person name="Griggs A."/>
            <person name="Gujja S."/>
            <person name="Hansen M."/>
            <person name="Howarth C."/>
            <person name="Imamovic A."/>
            <person name="Ireland A."/>
            <person name="Larimer J."/>
            <person name="McCowan C."/>
            <person name="Murphy C."/>
            <person name="Pearson M."/>
            <person name="Poon T.W."/>
            <person name="Priest M."/>
            <person name="Roberts A."/>
            <person name="Saif S."/>
            <person name="Shea T."/>
            <person name="Sykes S."/>
            <person name="Wortman J."/>
            <person name="Nusbaum C."/>
            <person name="Birren B."/>
        </authorList>
    </citation>
    <scope>NUCLEOTIDE SEQUENCE [LARGE SCALE GENOMIC DNA]</scope>
    <source>
        <strain evidence="2 3">CIP 110357</strain>
    </source>
</reference>
<dbReference type="EMBL" id="AYEU01000010">
    <property type="protein sequence ID" value="ESK49106.1"/>
    <property type="molecule type" value="Genomic_DNA"/>
</dbReference>
<dbReference type="AlphaFoldDB" id="V2UKI3"/>
<organism evidence="2 3">
    <name type="scientific">Acinetobacter brisouii CIP 110357</name>
    <dbReference type="NCBI Taxonomy" id="1341683"/>
    <lineage>
        <taxon>Bacteria</taxon>
        <taxon>Pseudomonadati</taxon>
        <taxon>Pseudomonadota</taxon>
        <taxon>Gammaproteobacteria</taxon>
        <taxon>Moraxellales</taxon>
        <taxon>Moraxellaceae</taxon>
        <taxon>Acinetobacter</taxon>
    </lineage>
</organism>
<feature type="domain" description="Rhodanese" evidence="1">
    <location>
        <begin position="28"/>
        <end position="131"/>
    </location>
</feature>
<dbReference type="InterPro" id="IPR001763">
    <property type="entry name" value="Rhodanese-like_dom"/>
</dbReference>
<evidence type="ECO:0000313" key="3">
    <source>
        <dbReference type="Proteomes" id="UP000018418"/>
    </source>
</evidence>
<dbReference type="RefSeq" id="WP_004898127.1">
    <property type="nucleotide sequence ID" value="NZ_BBTI01000013.1"/>
</dbReference>
<dbReference type="PROSITE" id="PS50206">
    <property type="entry name" value="RHODANESE_3"/>
    <property type="match status" value="1"/>
</dbReference>
<dbReference type="Pfam" id="PF00581">
    <property type="entry name" value="Rhodanese"/>
    <property type="match status" value="1"/>
</dbReference>
<dbReference type="SMART" id="SM00450">
    <property type="entry name" value="RHOD"/>
    <property type="match status" value="1"/>
</dbReference>
<dbReference type="SUPFAM" id="SSF52821">
    <property type="entry name" value="Rhodanese/Cell cycle control phosphatase"/>
    <property type="match status" value="1"/>
</dbReference>
<comment type="caution">
    <text evidence="2">The sequence shown here is derived from an EMBL/GenBank/DDBJ whole genome shotgun (WGS) entry which is preliminary data.</text>
</comment>
<accession>V2UKI3</accession>
<sequence>MKTSNQLVDEAKSKIKEISIQDLKSKSSNPHIILIDIREPDEYQAGYIEHAVNMPRGVLEMRIHQHPSVLQHCDTLVALEALSQHEIYLICRSGGRSALAALSLQNMGFPHVFSIAGGMQAWQDANFPIVQ</sequence>
<dbReference type="PANTHER" id="PTHR44086">
    <property type="entry name" value="THIOSULFATE SULFURTRANSFERASE RDL2, MITOCHONDRIAL-RELATED"/>
    <property type="match status" value="1"/>
</dbReference>
<dbReference type="Gene3D" id="3.40.250.10">
    <property type="entry name" value="Rhodanese-like domain"/>
    <property type="match status" value="1"/>
</dbReference>
<evidence type="ECO:0000313" key="2">
    <source>
        <dbReference type="EMBL" id="ESK49106.1"/>
    </source>
</evidence>
<dbReference type="OrthoDB" id="9791096at2"/>
<protein>
    <recommendedName>
        <fullName evidence="1">Rhodanese domain-containing protein</fullName>
    </recommendedName>
</protein>
<dbReference type="GO" id="GO:0004792">
    <property type="term" value="F:thiosulfate-cyanide sulfurtransferase activity"/>
    <property type="evidence" value="ECO:0007669"/>
    <property type="project" value="TreeGrafter"/>
</dbReference>
<dbReference type="STRING" id="396323.VH98_11570"/>
<dbReference type="InterPro" id="IPR036873">
    <property type="entry name" value="Rhodanese-like_dom_sf"/>
</dbReference>
<dbReference type="Proteomes" id="UP000018418">
    <property type="component" value="Unassembled WGS sequence"/>
</dbReference>
<dbReference type="CDD" id="cd00158">
    <property type="entry name" value="RHOD"/>
    <property type="match status" value="1"/>
</dbReference>
<evidence type="ECO:0000259" key="1">
    <source>
        <dbReference type="PROSITE" id="PS50206"/>
    </source>
</evidence>
<dbReference type="HOGENOM" id="CLU_089574_6_1_6"/>
<dbReference type="PANTHER" id="PTHR44086:SF13">
    <property type="entry name" value="THIOSULFATE SULFURTRANSFERASE PSPE"/>
    <property type="match status" value="1"/>
</dbReference>
<keyword evidence="3" id="KW-1185">Reference proteome</keyword>